<keyword evidence="10" id="KW-0234">DNA repair</keyword>
<evidence type="ECO:0000256" key="5">
    <source>
        <dbReference type="ARBA" id="ARBA00022801"/>
    </source>
</evidence>
<comment type="catalytic activity">
    <reaction evidence="12">
        <text>Couples ATP hydrolysis with the unwinding of duplex DNA by translocating in the 3'-5' direction.</text>
        <dbReference type="EC" id="5.6.2.4"/>
    </reaction>
</comment>
<dbReference type="EC" id="5.6.2.4" evidence="13"/>
<evidence type="ECO:0000313" key="19">
    <source>
        <dbReference type="Proteomes" id="UP000315689"/>
    </source>
</evidence>
<evidence type="ECO:0000256" key="2">
    <source>
        <dbReference type="ARBA" id="ARBA00022722"/>
    </source>
</evidence>
<evidence type="ECO:0000256" key="11">
    <source>
        <dbReference type="ARBA" id="ARBA00023235"/>
    </source>
</evidence>
<keyword evidence="5 15" id="KW-0378">Hydrolase</keyword>
<dbReference type="InterPro" id="IPR000212">
    <property type="entry name" value="DNA_helicase_UvrD/REP"/>
</dbReference>
<evidence type="ECO:0000256" key="12">
    <source>
        <dbReference type="ARBA" id="ARBA00034617"/>
    </source>
</evidence>
<keyword evidence="2" id="KW-0540">Nuclease</keyword>
<comment type="catalytic activity">
    <reaction evidence="14">
        <text>ATP + H2O = ADP + phosphate + H(+)</text>
        <dbReference type="Rhea" id="RHEA:13065"/>
        <dbReference type="ChEBI" id="CHEBI:15377"/>
        <dbReference type="ChEBI" id="CHEBI:15378"/>
        <dbReference type="ChEBI" id="CHEBI:30616"/>
        <dbReference type="ChEBI" id="CHEBI:43474"/>
        <dbReference type="ChEBI" id="CHEBI:456216"/>
        <dbReference type="EC" id="5.6.2.4"/>
    </reaction>
</comment>
<dbReference type="InterPro" id="IPR038726">
    <property type="entry name" value="PDDEXK_AddAB-type"/>
</dbReference>
<keyword evidence="4" id="KW-0227">DNA damage</keyword>
<evidence type="ECO:0000256" key="3">
    <source>
        <dbReference type="ARBA" id="ARBA00022741"/>
    </source>
</evidence>
<dbReference type="PROSITE" id="PS51217">
    <property type="entry name" value="UVRD_HELICASE_CTER"/>
    <property type="match status" value="1"/>
</dbReference>
<evidence type="ECO:0000256" key="6">
    <source>
        <dbReference type="ARBA" id="ARBA00022806"/>
    </source>
</evidence>
<reference evidence="18 19" key="1">
    <citation type="submission" date="2017-07" db="EMBL/GenBank/DDBJ databases">
        <title>Mechanisms for carbon and nitrogen cycling indicate functional differentiation within the Candidate Phyla Radiation.</title>
        <authorList>
            <person name="Danczak R.E."/>
            <person name="Johnston M.D."/>
            <person name="Kenah C."/>
            <person name="Slattery M."/>
            <person name="Wrighton K.C."/>
            <person name="Wilkins M.J."/>
        </authorList>
    </citation>
    <scope>NUCLEOTIDE SEQUENCE [LARGE SCALE GENOMIC DNA]</scope>
    <source>
        <strain evidence="18">Licking1014_7</strain>
    </source>
</reference>
<keyword evidence="7" id="KW-0269">Exonuclease</keyword>
<keyword evidence="8 15" id="KW-0067">ATP-binding</keyword>
<evidence type="ECO:0000256" key="9">
    <source>
        <dbReference type="ARBA" id="ARBA00023125"/>
    </source>
</evidence>
<organism evidence="18 19">
    <name type="scientific">Candidatus Berkelbacteria bacterium Licking1014_7</name>
    <dbReference type="NCBI Taxonomy" id="2017147"/>
    <lineage>
        <taxon>Bacteria</taxon>
        <taxon>Candidatus Berkelbacteria</taxon>
    </lineage>
</organism>
<dbReference type="InterPro" id="IPR014017">
    <property type="entry name" value="DNA_helicase_UvrD-like_C"/>
</dbReference>
<dbReference type="Gene3D" id="3.90.320.10">
    <property type="match status" value="1"/>
</dbReference>
<evidence type="ECO:0000256" key="7">
    <source>
        <dbReference type="ARBA" id="ARBA00022839"/>
    </source>
</evidence>
<gene>
    <name evidence="18" type="ORF">CEN89_237</name>
</gene>
<dbReference type="GO" id="GO:0004527">
    <property type="term" value="F:exonuclease activity"/>
    <property type="evidence" value="ECO:0007669"/>
    <property type="project" value="UniProtKB-KW"/>
</dbReference>
<dbReference type="CDD" id="cd17932">
    <property type="entry name" value="DEXQc_UvrD"/>
    <property type="match status" value="1"/>
</dbReference>
<comment type="caution">
    <text evidence="18">The sequence shown here is derived from an EMBL/GenBank/DDBJ whole genome shotgun (WGS) entry which is preliminary data.</text>
</comment>
<dbReference type="Pfam" id="PF13361">
    <property type="entry name" value="UvrD_C"/>
    <property type="match status" value="1"/>
</dbReference>
<dbReference type="GO" id="GO:0043138">
    <property type="term" value="F:3'-5' DNA helicase activity"/>
    <property type="evidence" value="ECO:0007669"/>
    <property type="project" value="UniProtKB-EC"/>
</dbReference>
<evidence type="ECO:0000256" key="8">
    <source>
        <dbReference type="ARBA" id="ARBA00022840"/>
    </source>
</evidence>
<feature type="domain" description="UvrD-like helicase C-terminal" evidence="17">
    <location>
        <begin position="341"/>
        <end position="604"/>
    </location>
</feature>
<dbReference type="Proteomes" id="UP000315689">
    <property type="component" value="Unassembled WGS sequence"/>
</dbReference>
<evidence type="ECO:0000256" key="1">
    <source>
        <dbReference type="ARBA" id="ARBA00009922"/>
    </source>
</evidence>
<dbReference type="InterPro" id="IPR014016">
    <property type="entry name" value="UvrD-like_ATP-bd"/>
</dbReference>
<dbReference type="AlphaFoldDB" id="A0A554LK52"/>
<keyword evidence="11" id="KW-0413">Isomerase</keyword>
<evidence type="ECO:0000256" key="15">
    <source>
        <dbReference type="PROSITE-ProRule" id="PRU00560"/>
    </source>
</evidence>
<proteinExistence type="inferred from homology"/>
<dbReference type="PANTHER" id="PTHR11070">
    <property type="entry name" value="UVRD / RECB / PCRA DNA HELICASE FAMILY MEMBER"/>
    <property type="match status" value="1"/>
</dbReference>
<evidence type="ECO:0000256" key="13">
    <source>
        <dbReference type="ARBA" id="ARBA00034808"/>
    </source>
</evidence>
<dbReference type="GO" id="GO:0005524">
    <property type="term" value="F:ATP binding"/>
    <property type="evidence" value="ECO:0007669"/>
    <property type="project" value="UniProtKB-UniRule"/>
</dbReference>
<evidence type="ECO:0000259" key="16">
    <source>
        <dbReference type="PROSITE" id="PS51198"/>
    </source>
</evidence>
<evidence type="ECO:0000256" key="10">
    <source>
        <dbReference type="ARBA" id="ARBA00023204"/>
    </source>
</evidence>
<feature type="domain" description="UvrD-like helicase ATP-binding" evidence="16">
    <location>
        <begin position="10"/>
        <end position="340"/>
    </location>
</feature>
<name>A0A554LK52_9BACT</name>
<dbReference type="InterPro" id="IPR013986">
    <property type="entry name" value="DExx_box_DNA_helicase_dom_sf"/>
</dbReference>
<accession>A0A554LK52</accession>
<evidence type="ECO:0000256" key="14">
    <source>
        <dbReference type="ARBA" id="ARBA00048988"/>
    </source>
</evidence>
<dbReference type="InterPro" id="IPR011604">
    <property type="entry name" value="PDDEXK-like_dom_sf"/>
</dbReference>
<dbReference type="Gene3D" id="1.10.10.160">
    <property type="match status" value="1"/>
</dbReference>
<evidence type="ECO:0000313" key="18">
    <source>
        <dbReference type="EMBL" id="TSC93227.1"/>
    </source>
</evidence>
<dbReference type="SUPFAM" id="SSF52540">
    <property type="entry name" value="P-loop containing nucleoside triphosphate hydrolases"/>
    <property type="match status" value="1"/>
</dbReference>
<evidence type="ECO:0000259" key="17">
    <source>
        <dbReference type="PROSITE" id="PS51217"/>
    </source>
</evidence>
<protein>
    <recommendedName>
        <fullName evidence="13">DNA 3'-5' helicase</fullName>
        <ecNumber evidence="13">5.6.2.4</ecNumber>
    </recommendedName>
</protein>
<dbReference type="GO" id="GO:0003677">
    <property type="term" value="F:DNA binding"/>
    <property type="evidence" value="ECO:0007669"/>
    <property type="project" value="UniProtKB-KW"/>
</dbReference>
<dbReference type="InterPro" id="IPR027417">
    <property type="entry name" value="P-loop_NTPase"/>
</dbReference>
<dbReference type="EMBL" id="VMGK01000005">
    <property type="protein sequence ID" value="TSC93227.1"/>
    <property type="molecule type" value="Genomic_DNA"/>
</dbReference>
<dbReference type="PANTHER" id="PTHR11070:SF2">
    <property type="entry name" value="ATP-DEPENDENT DNA HELICASE SRS2"/>
    <property type="match status" value="1"/>
</dbReference>
<dbReference type="Pfam" id="PF00580">
    <property type="entry name" value="UvrD-helicase"/>
    <property type="match status" value="1"/>
</dbReference>
<feature type="binding site" evidence="15">
    <location>
        <begin position="31"/>
        <end position="38"/>
    </location>
    <ligand>
        <name>ATP</name>
        <dbReference type="ChEBI" id="CHEBI:30616"/>
    </ligand>
</feature>
<dbReference type="Gene3D" id="3.40.50.300">
    <property type="entry name" value="P-loop containing nucleotide triphosphate hydrolases"/>
    <property type="match status" value="2"/>
</dbReference>
<dbReference type="PROSITE" id="PS51198">
    <property type="entry name" value="UVRD_HELICASE_ATP_BIND"/>
    <property type="match status" value="1"/>
</dbReference>
<dbReference type="GO" id="GO:0000725">
    <property type="term" value="P:recombinational repair"/>
    <property type="evidence" value="ECO:0007669"/>
    <property type="project" value="TreeGrafter"/>
</dbReference>
<comment type="similarity">
    <text evidence="1">Belongs to the helicase family. UvrD subfamily.</text>
</comment>
<evidence type="ECO:0000256" key="4">
    <source>
        <dbReference type="ARBA" id="ARBA00022763"/>
    </source>
</evidence>
<keyword evidence="3 15" id="KW-0547">Nucleotide-binding</keyword>
<dbReference type="Pfam" id="PF12705">
    <property type="entry name" value="PDDEXK_1"/>
    <property type="match status" value="1"/>
</dbReference>
<keyword evidence="9" id="KW-0238">DNA-binding</keyword>
<keyword evidence="6 15" id="KW-0347">Helicase</keyword>
<sequence length="1027" mass="120184">MTKKLLQELQKLNPAQKKAVQTIEGPVLTLAGPGTGKTQILTLRIAQILRQTQMNPYNILCLAFTETAAREMQERLTKIIGAAAFDVKITTFHSFTNSIIADFPHLFGDKTNQEKQINFLDLVQLDDLKRLKIIEKLLLRYHWKYIKPFKSNLFYLKLISKAIADIKRERLTLARNHKSKINPSTTLRIDGERSQTIKNQNGKSKSKNTTFINQLNRTQELFEFYALYQEDLTKQNLYDYEDMINWVIDEFEKNPDLALIYQEKYQYILVDEYQDSNNAQIEILKHLTSFYGQNGNIFVVGDPNQSIYRFQGASDYNVKWFLKNYPEANIIHLAINYRSKQNILDGARQLIKKNNPKQQKLIAKRKRQGSIEINLFQSADDEIFAIAKKIKLLVDKKITPDKMAILVRQNNQIENFAFALAQRKIPFQTTKINNILSMPIIEKILSLVEFLINPASKILFDQICFYFRKQLALSDIFILKNLGSAIIAKNFKNQKNISAPTKIFLEKLQKTILQIPELLAPQVLQIIFNQFDIIAEIGNVSDRLEKISALKTLMNNAKDTKSNVKEWIKDLRTMQNYGLELYGSQEFFGQQKAVTIQTVHQAKGREYEYVFLPQIFENIWSKTKPELFYLPINSQTNISGTNSNNEKEINVQEERRLFYVALTRAKNALFISTSHTRGNDIMRSSRFLEELPRKIKRKNITNNLNFKIAQTVDELSATAIINFPRAEKTWLKNIVKNQPLSPTGFTTYLKCPRDYLLKNIIRLPQIKSAAQSYGTAIHKALEEFFRDYIKNNYLPEANDLIKYFDRAIEKEILSKKEKIEFLQAGKKLLSNYFEKYKRPTQQAAGYSFVPPFDPAKGRDSEQAPRYSPSWNKNNFQKPLWTEFNFRPHNVRFGSIPLTGKIDKIEWLDKRKNLVRVIDYKTGQAKSRNEIMGLTKKRDRNYLLQLQFYWLLGELDHRFFTKWKIGETAIEFLDENYRFAKHIFSFDKNEMKDFKKQIIDVWQNIQALKFDHRETPGKPCQWCAFFEN</sequence>
<dbReference type="Gene3D" id="1.10.486.10">
    <property type="entry name" value="PCRA, domain 4"/>
    <property type="match status" value="1"/>
</dbReference>